<keyword evidence="1" id="KW-0808">Transferase</keyword>
<reference evidence="3" key="1">
    <citation type="submission" date="2025-08" db="UniProtKB">
        <authorList>
            <consortium name="Ensembl"/>
        </authorList>
    </citation>
    <scope>IDENTIFICATION</scope>
</reference>
<reference evidence="3" key="2">
    <citation type="submission" date="2025-09" db="UniProtKB">
        <authorList>
            <consortium name="Ensembl"/>
        </authorList>
    </citation>
    <scope>IDENTIFICATION</scope>
</reference>
<organism evidence="3 4">
    <name type="scientific">Chinchilla lanigera</name>
    <name type="common">Long-tailed chinchilla</name>
    <name type="synonym">Chinchilla villidera</name>
    <dbReference type="NCBI Taxonomy" id="34839"/>
    <lineage>
        <taxon>Eukaryota</taxon>
        <taxon>Metazoa</taxon>
        <taxon>Chordata</taxon>
        <taxon>Craniata</taxon>
        <taxon>Vertebrata</taxon>
        <taxon>Euteleostomi</taxon>
        <taxon>Mammalia</taxon>
        <taxon>Eutheria</taxon>
        <taxon>Euarchontoglires</taxon>
        <taxon>Glires</taxon>
        <taxon>Rodentia</taxon>
        <taxon>Hystricomorpha</taxon>
        <taxon>Chinchillidae</taxon>
        <taxon>Chinchilla</taxon>
    </lineage>
</organism>
<dbReference type="AlphaFoldDB" id="A0A8C2VGQ6"/>
<evidence type="ECO:0000313" key="4">
    <source>
        <dbReference type="Proteomes" id="UP000694398"/>
    </source>
</evidence>
<dbReference type="OMA" id="DRKWVID"/>
<protein>
    <submittedName>
        <fullName evidence="3">Probable N-acetyltransferase CML1</fullName>
    </submittedName>
</protein>
<dbReference type="GO" id="GO:0008080">
    <property type="term" value="F:N-acetyltransferase activity"/>
    <property type="evidence" value="ECO:0007669"/>
    <property type="project" value="InterPro"/>
</dbReference>
<evidence type="ECO:0000313" key="3">
    <source>
        <dbReference type="Ensembl" id="ENSCLAP00000013722.1"/>
    </source>
</evidence>
<dbReference type="PANTHER" id="PTHR13947">
    <property type="entry name" value="GNAT FAMILY N-ACETYLTRANSFERASE"/>
    <property type="match status" value="1"/>
</dbReference>
<evidence type="ECO:0000256" key="2">
    <source>
        <dbReference type="SAM" id="Phobius"/>
    </source>
</evidence>
<dbReference type="PANTHER" id="PTHR13947:SF48">
    <property type="entry name" value="N-ACETYLTRANSFERASE 8-RELATED"/>
    <property type="match status" value="1"/>
</dbReference>
<feature type="transmembrane region" description="Helical" evidence="2">
    <location>
        <begin position="53"/>
        <end position="77"/>
    </location>
</feature>
<dbReference type="GeneTree" id="ENSGT00950000182932"/>
<dbReference type="Ensembl" id="ENSCLAT00000013877.1">
    <property type="protein sequence ID" value="ENSCLAP00000013722.1"/>
    <property type="gene ID" value="ENSCLAG00000009482.1"/>
</dbReference>
<evidence type="ECO:0000256" key="1">
    <source>
        <dbReference type="ARBA" id="ARBA00022679"/>
    </source>
</evidence>
<dbReference type="InterPro" id="IPR050769">
    <property type="entry name" value="NAT_camello-type"/>
</dbReference>
<keyword evidence="2" id="KW-1133">Transmembrane helix</keyword>
<accession>A0A8C2VGQ6</accession>
<proteinExistence type="predicted"/>
<gene>
    <name evidence="3" type="primary">LOC102009733</name>
</gene>
<dbReference type="Proteomes" id="UP000694398">
    <property type="component" value="Unassembled WGS sequence"/>
</dbReference>
<keyword evidence="2" id="KW-0472">Membrane</keyword>
<keyword evidence="4" id="KW-1185">Reference proteome</keyword>
<name>A0A8C2VGQ6_CHILA</name>
<sequence length="117" mass="13343">MAPYHIRIYQESDRKPVLDLYCRGMAEHVPATFRHMLKLPGTLLLELGVPLSLLLLSGSWLLALMSSLTLLPFLWFLARHTWYQHVVTCLRTDMADITKSYLSTSDSCFWVAESGGQ</sequence>
<keyword evidence="2" id="KW-0812">Transmembrane</keyword>